<protein>
    <submittedName>
        <fullName evidence="2">RNA cytidine acetyltransferase</fullName>
    </submittedName>
</protein>
<organism evidence="1 2">
    <name type="scientific">Panagrolaimus sp. PS1159</name>
    <dbReference type="NCBI Taxonomy" id="55785"/>
    <lineage>
        <taxon>Eukaryota</taxon>
        <taxon>Metazoa</taxon>
        <taxon>Ecdysozoa</taxon>
        <taxon>Nematoda</taxon>
        <taxon>Chromadorea</taxon>
        <taxon>Rhabditida</taxon>
        <taxon>Tylenchina</taxon>
        <taxon>Panagrolaimomorpha</taxon>
        <taxon>Panagrolaimoidea</taxon>
        <taxon>Panagrolaimidae</taxon>
        <taxon>Panagrolaimus</taxon>
    </lineage>
</organism>
<sequence length="1340" mass="152517">MLESSSFHEYSKKLNELLLIEREIPTLFTCNDFGFAKEVWSLMCSKDEMNQRNWRRLKKYEHVSDKYRCMIVDLLMEICTDFKLLRETFHLAVDYFDRYLYISDSVCLNKLQTVAIAALCIASKYEEIYPPKMCLLANYTDGGSSEGVKAKELEMLIEMDWNIFSITVIHWLGICLQLLSRFNGDNNNVQIKSITIPSLMRDDFVILSKVIDLLIFDHNFLSYLYRELAAAVLFCFYEPSEDIEKITCIKKESLWNLIYIVQIFVDYCEEENDKNIYHQTFDIKDIRGDEVHLIQTYDNGNNYEALKSIILKEKEKCIQKHMVRVKLDNRIRTLIENGVAKGHRSMFVVVGDKAKDQVVTLHQILTKSIVGARPSVLWCYKKDLGFSSHRKKRMREVRKKIATGMIGSKEDDPFEVFVSSTDIRYCYYNESHKILGNTYGALVLQDFEAITPNLLARTIETVEGGGLVILLLQSVSSLRQLFTMSMDVHSRYRTESHSEIVPRFNERFILSLSSCKSCVVMDDQLNILPITKLKTQVTPQQQELSDLQQAMADSKPIGQLLRQCKTADQGKALLRLLDVVTEKTLRATCSITAARGRGKSASLGLAIAGAIGFGYSNIFITSPSPENLKTLFEFVVKGFEVMDLQEHDHRQTIQYIHPTDAAKLGQAELVVIDEAAAIPLPLVKDLISGPYLVFLASTINGYEGTGRSLSLKLLQQLRKQSAGASTAAAATSNSEKASSSRALHEITLEESIRYKPGDEIETWLTKVLCLDATNVHHMLTGTPPPKECELYYVNRDTLFSFHKASEAFLTNLMSIYVSAHYKNTPNDLQMLSDAPAHHVFVLLGPVKEENKKVPEVLAVVQVCLEGSLSKNTVKTSFESGRRGTGDLLPWTVSQQFLENNFATLAGARIVRLAVHPDFQGMGYGSRALQLLQQYYQGEFPCLKEDVKKNDKKIRSINNHETVALLEEQIAPRENLPSLLVRLEERTAERLDYLGVSFGLTLNLLKFWKKAGFAPVYLRQTTNDLTGEHTTIMLKSLNTEDDPELGNWMGDFFLEFRQRLINLLGFQFRKFDPQLALSLMFIRNNPALTEMRQKCKRKVWTPKQLRLVFSNRDLRRLSQYCKNMVDHHLITDLVPTLASLFFTEKFAETVNLNAIQSAILVAIGLQHKTVDELAPELNLPVNQVLAIFLKGIRTLSDYLDESFLNGMEEDIEESRKAVVKNVATNDENMEKLRSLDEDLQEGEERVKRQQKKDKEDMISELRLDNYAIKGTDDEWKSAVSDINLTSVKSGVISVKSKPDPLQSGINEASTSNIRTSRAKVEEKEVEQIQEQMKTVLKEDDD</sequence>
<dbReference type="Proteomes" id="UP000887580">
    <property type="component" value="Unplaced"/>
</dbReference>
<evidence type="ECO:0000313" key="1">
    <source>
        <dbReference type="Proteomes" id="UP000887580"/>
    </source>
</evidence>
<accession>A0AC35FSD7</accession>
<reference evidence="2" key="1">
    <citation type="submission" date="2022-11" db="UniProtKB">
        <authorList>
            <consortium name="WormBaseParasite"/>
        </authorList>
    </citation>
    <scope>IDENTIFICATION</scope>
</reference>
<dbReference type="WBParaSite" id="PS1159_v2.g20371.t1">
    <property type="protein sequence ID" value="PS1159_v2.g20371.t1"/>
    <property type="gene ID" value="PS1159_v2.g20371"/>
</dbReference>
<name>A0AC35FSD7_9BILA</name>
<evidence type="ECO:0000313" key="2">
    <source>
        <dbReference type="WBParaSite" id="PS1159_v2.g20371.t1"/>
    </source>
</evidence>
<proteinExistence type="predicted"/>